<dbReference type="EMBL" id="CP001618">
    <property type="protein sequence ID" value="ACQ78380.1"/>
    <property type="molecule type" value="Genomic_DNA"/>
</dbReference>
<evidence type="ECO:0000259" key="6">
    <source>
        <dbReference type="SMART" id="SM00226"/>
    </source>
</evidence>
<feature type="active site" evidence="5">
    <location>
        <position position="20"/>
    </location>
</feature>
<dbReference type="EC" id="3.1.3.48" evidence="2"/>
<dbReference type="Proteomes" id="UP000007962">
    <property type="component" value="Chromosome"/>
</dbReference>
<comment type="similarity">
    <text evidence="1">Belongs to the low molecular weight phosphotyrosine protein phosphatase family.</text>
</comment>
<protein>
    <recommendedName>
        <fullName evidence="2">protein-tyrosine-phosphatase</fullName>
        <ecNumber evidence="2">3.1.3.48</ecNumber>
    </recommendedName>
</protein>
<accession>C5BV06</accession>
<dbReference type="PRINTS" id="PR00719">
    <property type="entry name" value="LMWPTPASE"/>
</dbReference>
<keyword evidence="3" id="KW-0378">Hydrolase</keyword>
<dbReference type="SUPFAM" id="SSF52788">
    <property type="entry name" value="Phosphotyrosine protein phosphatases I"/>
    <property type="match status" value="1"/>
</dbReference>
<evidence type="ECO:0000313" key="8">
    <source>
        <dbReference type="Proteomes" id="UP000007962"/>
    </source>
</evidence>
<dbReference type="CDD" id="cd16343">
    <property type="entry name" value="LMWPTP"/>
    <property type="match status" value="1"/>
</dbReference>
<dbReference type="PANTHER" id="PTHR11717:SF7">
    <property type="entry name" value="LOW MOLECULAR WEIGHT PHOSPHOTYROSINE PROTEIN PHOSPHATASE"/>
    <property type="match status" value="1"/>
</dbReference>
<feature type="active site" description="Nucleophile" evidence="5">
    <location>
        <position position="14"/>
    </location>
</feature>
<dbReference type="Pfam" id="PF01451">
    <property type="entry name" value="LMWPc"/>
    <property type="match status" value="1"/>
</dbReference>
<dbReference type="InterPro" id="IPR050438">
    <property type="entry name" value="LMW_PTPase"/>
</dbReference>
<dbReference type="KEGG" id="bcv:Bcav_0115"/>
<sequence>MSTGSAPFRVLVVCTGNICRSPMAEVVLGERFADAGLDGRVVVDSAGISDGERGNPIDRRARAVLAEHGYPVPSREARQVTPSDVAEPDLLLAMTDAHARALRRLGAREDQVRLYRSFEPDAGEAPLDVPDPWYGDREDFEECLATVEAGAPGIVAYVQERVGG</sequence>
<dbReference type="InterPro" id="IPR017867">
    <property type="entry name" value="Tyr_phospatase_low_mol_wt"/>
</dbReference>
<dbReference type="InterPro" id="IPR023485">
    <property type="entry name" value="Ptyr_pPase"/>
</dbReference>
<evidence type="ECO:0000313" key="7">
    <source>
        <dbReference type="EMBL" id="ACQ78380.1"/>
    </source>
</evidence>
<dbReference type="STRING" id="471853.Bcav_0115"/>
<dbReference type="HOGENOM" id="CLU_071415_2_1_11"/>
<proteinExistence type="inferred from homology"/>
<dbReference type="SMART" id="SM00226">
    <property type="entry name" value="LMWPc"/>
    <property type="match status" value="1"/>
</dbReference>
<keyword evidence="8" id="KW-1185">Reference proteome</keyword>
<feature type="active site" description="Proton donor" evidence="5">
    <location>
        <position position="131"/>
    </location>
</feature>
<dbReference type="InterPro" id="IPR036196">
    <property type="entry name" value="Ptyr_pPase_sf"/>
</dbReference>
<dbReference type="eggNOG" id="COG0394">
    <property type="taxonomic scope" value="Bacteria"/>
</dbReference>
<dbReference type="GO" id="GO:0004725">
    <property type="term" value="F:protein tyrosine phosphatase activity"/>
    <property type="evidence" value="ECO:0007669"/>
    <property type="project" value="UniProtKB-EC"/>
</dbReference>
<dbReference type="RefSeq" id="WP_012725160.1">
    <property type="nucleotide sequence ID" value="NC_012669.1"/>
</dbReference>
<name>C5BV06_BEUC1</name>
<evidence type="ECO:0000256" key="5">
    <source>
        <dbReference type="PIRSR" id="PIRSR617867-1"/>
    </source>
</evidence>
<organism evidence="7 8">
    <name type="scientific">Beutenbergia cavernae (strain ATCC BAA-8 / DSM 12333 / CCUG 43141 / JCM 11478 / NBRC 16432 / NCIMB 13614 / HKI 0122)</name>
    <dbReference type="NCBI Taxonomy" id="471853"/>
    <lineage>
        <taxon>Bacteria</taxon>
        <taxon>Bacillati</taxon>
        <taxon>Actinomycetota</taxon>
        <taxon>Actinomycetes</taxon>
        <taxon>Micrococcales</taxon>
        <taxon>Beutenbergiaceae</taxon>
        <taxon>Beutenbergia</taxon>
    </lineage>
</organism>
<dbReference type="PANTHER" id="PTHR11717">
    <property type="entry name" value="LOW MOLECULAR WEIGHT PROTEIN TYROSINE PHOSPHATASE"/>
    <property type="match status" value="1"/>
</dbReference>
<keyword evidence="4" id="KW-0904">Protein phosphatase</keyword>
<evidence type="ECO:0000256" key="3">
    <source>
        <dbReference type="ARBA" id="ARBA00022801"/>
    </source>
</evidence>
<evidence type="ECO:0000256" key="2">
    <source>
        <dbReference type="ARBA" id="ARBA00013064"/>
    </source>
</evidence>
<evidence type="ECO:0000256" key="1">
    <source>
        <dbReference type="ARBA" id="ARBA00011063"/>
    </source>
</evidence>
<evidence type="ECO:0000256" key="4">
    <source>
        <dbReference type="ARBA" id="ARBA00022912"/>
    </source>
</evidence>
<dbReference type="OrthoDB" id="9784339at2"/>
<reference evidence="7 8" key="1">
    <citation type="journal article" date="2009" name="Stand. Genomic Sci.">
        <title>Complete genome sequence of Beutenbergia cavernae type strain (HKI 0122).</title>
        <authorList>
            <person name="Land M."/>
            <person name="Pukall R."/>
            <person name="Abt B."/>
            <person name="Goker M."/>
            <person name="Rohde M."/>
            <person name="Glavina Del Rio T."/>
            <person name="Tice H."/>
            <person name="Copeland A."/>
            <person name="Cheng J.F."/>
            <person name="Lucas S."/>
            <person name="Chen F."/>
            <person name="Nolan M."/>
            <person name="Bruce D."/>
            <person name="Goodwin L."/>
            <person name="Pitluck S."/>
            <person name="Ivanova N."/>
            <person name="Mavromatis K."/>
            <person name="Ovchinnikova G."/>
            <person name="Pati A."/>
            <person name="Chen A."/>
            <person name="Palaniappan K."/>
            <person name="Hauser L."/>
            <person name="Chang Y.J."/>
            <person name="Jefferies C.C."/>
            <person name="Saunders E."/>
            <person name="Brettin T."/>
            <person name="Detter J.C."/>
            <person name="Han C."/>
            <person name="Chain P."/>
            <person name="Bristow J."/>
            <person name="Eisen J.A."/>
            <person name="Markowitz V."/>
            <person name="Hugenholtz P."/>
            <person name="Kyrpides N.C."/>
            <person name="Klenk H.P."/>
            <person name="Lapidus A."/>
        </authorList>
    </citation>
    <scope>NUCLEOTIDE SEQUENCE [LARGE SCALE GENOMIC DNA]</scope>
    <source>
        <strain evidence="8">ATCC BAA-8 / DSM 12333 / NBRC 16432</strain>
    </source>
</reference>
<gene>
    <name evidence="7" type="ordered locus">Bcav_0115</name>
</gene>
<dbReference type="AlphaFoldDB" id="C5BV06"/>
<feature type="domain" description="Phosphotyrosine protein phosphatase I" evidence="6">
    <location>
        <begin position="8"/>
        <end position="157"/>
    </location>
</feature>
<dbReference type="Gene3D" id="3.40.50.2300">
    <property type="match status" value="1"/>
</dbReference>